<organism evidence="2 3">
    <name type="scientific">Xylaria bambusicola</name>
    <dbReference type="NCBI Taxonomy" id="326684"/>
    <lineage>
        <taxon>Eukaryota</taxon>
        <taxon>Fungi</taxon>
        <taxon>Dikarya</taxon>
        <taxon>Ascomycota</taxon>
        <taxon>Pezizomycotina</taxon>
        <taxon>Sordariomycetes</taxon>
        <taxon>Xylariomycetidae</taxon>
        <taxon>Xylariales</taxon>
        <taxon>Xylariaceae</taxon>
        <taxon>Xylaria</taxon>
    </lineage>
</organism>
<evidence type="ECO:0000313" key="2">
    <source>
        <dbReference type="EMBL" id="KAK5634300.1"/>
    </source>
</evidence>
<sequence length="93" mass="9881">MPQTRTTAPTIAATVATVPSAAQPTGPDMTPTRTSRPIVPAPATMATPEMVVTMSDIMLLAPRLVIVNTQACSVDKTDPPLFEILPFLKLFAF</sequence>
<comment type="caution">
    <text evidence="2">The sequence shown here is derived from an EMBL/GenBank/DDBJ whole genome shotgun (WGS) entry which is preliminary data.</text>
</comment>
<gene>
    <name evidence="2" type="ORF">RRF57_010014</name>
</gene>
<name>A0AAN7UKK3_9PEZI</name>
<proteinExistence type="predicted"/>
<keyword evidence="3" id="KW-1185">Reference proteome</keyword>
<dbReference type="AlphaFoldDB" id="A0AAN7UKK3"/>
<feature type="region of interest" description="Disordered" evidence="1">
    <location>
        <begin position="17"/>
        <end position="42"/>
    </location>
</feature>
<dbReference type="EMBL" id="JAWHQM010000039">
    <property type="protein sequence ID" value="KAK5634300.1"/>
    <property type="molecule type" value="Genomic_DNA"/>
</dbReference>
<protein>
    <submittedName>
        <fullName evidence="2">Uncharacterized protein</fullName>
    </submittedName>
</protein>
<evidence type="ECO:0000256" key="1">
    <source>
        <dbReference type="SAM" id="MobiDB-lite"/>
    </source>
</evidence>
<evidence type="ECO:0000313" key="3">
    <source>
        <dbReference type="Proteomes" id="UP001305414"/>
    </source>
</evidence>
<reference evidence="2 3" key="1">
    <citation type="submission" date="2023-10" db="EMBL/GenBank/DDBJ databases">
        <title>Draft genome sequence of Xylaria bambusicola isolate GMP-LS, the root and basal stem rot pathogen of sugarcane in Indonesia.</title>
        <authorList>
            <person name="Selvaraj P."/>
            <person name="Muralishankar V."/>
            <person name="Muruganantham S."/>
            <person name="Sp S."/>
            <person name="Haryani S."/>
            <person name="Lau K.J.X."/>
            <person name="Naqvi N.I."/>
        </authorList>
    </citation>
    <scope>NUCLEOTIDE SEQUENCE [LARGE SCALE GENOMIC DNA]</scope>
    <source>
        <strain evidence="2">GMP-LS</strain>
    </source>
</reference>
<dbReference type="Proteomes" id="UP001305414">
    <property type="component" value="Unassembled WGS sequence"/>
</dbReference>
<accession>A0AAN7UKK3</accession>